<dbReference type="Proteomes" id="UP000515153">
    <property type="component" value="Chromosome VII"/>
</dbReference>
<feature type="compositionally biased region" description="Basic residues" evidence="1">
    <location>
        <begin position="181"/>
        <end position="195"/>
    </location>
</feature>
<reference evidence="2 3" key="1">
    <citation type="journal article" date="2019" name="Mol. Biol. Evol.">
        <title>Blast fungal genomes show frequent chromosomal changes, gene gains and losses, and effector gene turnover.</title>
        <authorList>
            <person name="Gomez Luciano L.B."/>
            <person name="Jason Tsai I."/>
            <person name="Chuma I."/>
            <person name="Tosa Y."/>
            <person name="Chen Y.H."/>
            <person name="Li J.Y."/>
            <person name="Li M.Y."/>
            <person name="Jade Lu M.Y."/>
            <person name="Nakayashiki H."/>
            <person name="Li W.H."/>
        </authorList>
    </citation>
    <scope>NUCLEOTIDE SEQUENCE [LARGE SCALE GENOMIC DNA]</scope>
    <source>
        <strain evidence="2 3">NI907</strain>
    </source>
</reference>
<sequence>MSPCIVTGKDGFTFHPGLRIPTNWICVNKKHLPEESNTQIIHSIGELLIPQVVECYCKAPVFTTDAVYDQWGNRMATDFMPPMYADCPYVPLAPRLSLNVIEHRGMATAGIIDTAGMAAWSPIMANLQAITAAEETKRSPLMVASERQSTPPKVDGRTKIRSSAGTKKRKAETVEEDAVKKPKPVRTSKRLRAKKQPLQPTK</sequence>
<reference evidence="3" key="3">
    <citation type="submission" date="2025-08" db="UniProtKB">
        <authorList>
            <consortium name="RefSeq"/>
        </authorList>
    </citation>
    <scope>IDENTIFICATION</scope>
    <source>
        <strain evidence="3">NI907</strain>
    </source>
</reference>
<feature type="compositionally biased region" description="Basic and acidic residues" evidence="1">
    <location>
        <begin position="171"/>
        <end position="180"/>
    </location>
</feature>
<protein>
    <submittedName>
        <fullName evidence="3">Uncharacterized protein</fullName>
    </submittedName>
</protein>
<accession>A0A6P8AZ65</accession>
<dbReference type="GeneID" id="41964975"/>
<reference evidence="3" key="2">
    <citation type="submission" date="2019-10" db="EMBL/GenBank/DDBJ databases">
        <authorList>
            <consortium name="NCBI Genome Project"/>
        </authorList>
    </citation>
    <scope>NUCLEOTIDE SEQUENCE</scope>
    <source>
        <strain evidence="3">NI907</strain>
    </source>
</reference>
<gene>
    <name evidence="3" type="ORF">PgNI_10091</name>
</gene>
<evidence type="ECO:0000313" key="2">
    <source>
        <dbReference type="Proteomes" id="UP000515153"/>
    </source>
</evidence>
<dbReference type="AlphaFoldDB" id="A0A6P8AZ65"/>
<dbReference type="RefSeq" id="XP_030980119.1">
    <property type="nucleotide sequence ID" value="XM_031130067.1"/>
</dbReference>
<evidence type="ECO:0000313" key="3">
    <source>
        <dbReference type="RefSeq" id="XP_030980119.1"/>
    </source>
</evidence>
<dbReference type="KEGG" id="pgri:PgNI_10091"/>
<name>A0A6P8AZ65_PYRGI</name>
<feature type="region of interest" description="Disordered" evidence="1">
    <location>
        <begin position="138"/>
        <end position="202"/>
    </location>
</feature>
<proteinExistence type="predicted"/>
<keyword evidence="2" id="KW-1185">Reference proteome</keyword>
<organism evidence="2 3">
    <name type="scientific">Pyricularia grisea</name>
    <name type="common">Crabgrass-specific blast fungus</name>
    <name type="synonym">Magnaporthe grisea</name>
    <dbReference type="NCBI Taxonomy" id="148305"/>
    <lineage>
        <taxon>Eukaryota</taxon>
        <taxon>Fungi</taxon>
        <taxon>Dikarya</taxon>
        <taxon>Ascomycota</taxon>
        <taxon>Pezizomycotina</taxon>
        <taxon>Sordariomycetes</taxon>
        <taxon>Sordariomycetidae</taxon>
        <taxon>Magnaporthales</taxon>
        <taxon>Pyriculariaceae</taxon>
        <taxon>Pyricularia</taxon>
    </lineage>
</organism>
<evidence type="ECO:0000256" key="1">
    <source>
        <dbReference type="SAM" id="MobiDB-lite"/>
    </source>
</evidence>